<dbReference type="EMBL" id="LR824004">
    <property type="protein sequence ID" value="CAD0193837.1"/>
    <property type="molecule type" value="Genomic_DNA"/>
</dbReference>
<gene>
    <name evidence="2" type="ORF">CINC_LOCUS134</name>
</gene>
<proteinExistence type="predicted"/>
<reference evidence="2" key="1">
    <citation type="submission" date="2021-12" db="EMBL/GenBank/DDBJ databases">
        <authorList>
            <person name="King R."/>
        </authorList>
    </citation>
    <scope>NUCLEOTIDE SEQUENCE</scope>
</reference>
<accession>A0A9N8PYZ2</accession>
<dbReference type="Proteomes" id="UP001154114">
    <property type="component" value="Chromosome 1"/>
</dbReference>
<keyword evidence="3" id="KW-1185">Reference proteome</keyword>
<keyword evidence="1" id="KW-0732">Signal</keyword>
<evidence type="ECO:0008006" key="4">
    <source>
        <dbReference type="Google" id="ProtNLM"/>
    </source>
</evidence>
<evidence type="ECO:0000313" key="2">
    <source>
        <dbReference type="EMBL" id="CAD0193837.1"/>
    </source>
</evidence>
<evidence type="ECO:0000313" key="3">
    <source>
        <dbReference type="Proteomes" id="UP001154114"/>
    </source>
</evidence>
<feature type="chain" id="PRO_5040249035" description="Secreted protein" evidence="1">
    <location>
        <begin position="19"/>
        <end position="100"/>
    </location>
</feature>
<protein>
    <recommendedName>
        <fullName evidence="4">Secreted protein</fullName>
    </recommendedName>
</protein>
<sequence length="100" mass="11001">MLFLHLVVVPRCVHQTAAAWAGTPGEVPLSHLTPISRGDLSRRYYRVCGGPEAQFLFPFSKSGIASLILLSSELALSSSIHLPCCELLVQMPAFLYKKYP</sequence>
<dbReference type="AlphaFoldDB" id="A0A9N8PYZ2"/>
<feature type="signal peptide" evidence="1">
    <location>
        <begin position="1"/>
        <end position="18"/>
    </location>
</feature>
<evidence type="ECO:0000256" key="1">
    <source>
        <dbReference type="SAM" id="SignalP"/>
    </source>
</evidence>
<name>A0A9N8PYZ2_CHRIL</name>
<organism evidence="2 3">
    <name type="scientific">Chrysodeixis includens</name>
    <name type="common">Soybean looper</name>
    <name type="synonym">Pseudoplusia includens</name>
    <dbReference type="NCBI Taxonomy" id="689277"/>
    <lineage>
        <taxon>Eukaryota</taxon>
        <taxon>Metazoa</taxon>
        <taxon>Ecdysozoa</taxon>
        <taxon>Arthropoda</taxon>
        <taxon>Hexapoda</taxon>
        <taxon>Insecta</taxon>
        <taxon>Pterygota</taxon>
        <taxon>Neoptera</taxon>
        <taxon>Endopterygota</taxon>
        <taxon>Lepidoptera</taxon>
        <taxon>Glossata</taxon>
        <taxon>Ditrysia</taxon>
        <taxon>Noctuoidea</taxon>
        <taxon>Noctuidae</taxon>
        <taxon>Plusiinae</taxon>
        <taxon>Chrysodeixis</taxon>
    </lineage>
</organism>